<dbReference type="OrthoDB" id="5477513at2759"/>
<evidence type="ECO:0000313" key="1">
    <source>
        <dbReference type="EMBL" id="RPB24031.1"/>
    </source>
</evidence>
<evidence type="ECO:0000313" key="2">
    <source>
        <dbReference type="Proteomes" id="UP000267821"/>
    </source>
</evidence>
<keyword evidence="2" id="KW-1185">Reference proteome</keyword>
<gene>
    <name evidence="1" type="ORF">L211DRAFT_837922</name>
</gene>
<sequence length="92" mass="10596">WVDPKSQGMDTGHHFLTISRLNLSKPPPLTCRNVARNFPPSLPLSETVVYAKIFHRLVSRKPRRYFPAQHRQCNGNMPACPSLPPNVRKFLY</sequence>
<dbReference type="InParanoid" id="A0A3N4LTS1"/>
<organism evidence="1 2">
    <name type="scientific">Terfezia boudieri ATCC MYA-4762</name>
    <dbReference type="NCBI Taxonomy" id="1051890"/>
    <lineage>
        <taxon>Eukaryota</taxon>
        <taxon>Fungi</taxon>
        <taxon>Dikarya</taxon>
        <taxon>Ascomycota</taxon>
        <taxon>Pezizomycotina</taxon>
        <taxon>Pezizomycetes</taxon>
        <taxon>Pezizales</taxon>
        <taxon>Pezizaceae</taxon>
        <taxon>Terfezia</taxon>
    </lineage>
</organism>
<reference evidence="1 2" key="1">
    <citation type="journal article" date="2018" name="Nat. Ecol. Evol.">
        <title>Pezizomycetes genomes reveal the molecular basis of ectomycorrhizal truffle lifestyle.</title>
        <authorList>
            <person name="Murat C."/>
            <person name="Payen T."/>
            <person name="Noel B."/>
            <person name="Kuo A."/>
            <person name="Morin E."/>
            <person name="Chen J."/>
            <person name="Kohler A."/>
            <person name="Krizsan K."/>
            <person name="Balestrini R."/>
            <person name="Da Silva C."/>
            <person name="Montanini B."/>
            <person name="Hainaut M."/>
            <person name="Levati E."/>
            <person name="Barry K.W."/>
            <person name="Belfiori B."/>
            <person name="Cichocki N."/>
            <person name="Clum A."/>
            <person name="Dockter R.B."/>
            <person name="Fauchery L."/>
            <person name="Guy J."/>
            <person name="Iotti M."/>
            <person name="Le Tacon F."/>
            <person name="Lindquist E.A."/>
            <person name="Lipzen A."/>
            <person name="Malagnac F."/>
            <person name="Mello A."/>
            <person name="Molinier V."/>
            <person name="Miyauchi S."/>
            <person name="Poulain J."/>
            <person name="Riccioni C."/>
            <person name="Rubini A."/>
            <person name="Sitrit Y."/>
            <person name="Splivallo R."/>
            <person name="Traeger S."/>
            <person name="Wang M."/>
            <person name="Zifcakova L."/>
            <person name="Wipf D."/>
            <person name="Zambonelli A."/>
            <person name="Paolocci F."/>
            <person name="Nowrousian M."/>
            <person name="Ottonello S."/>
            <person name="Baldrian P."/>
            <person name="Spatafora J.W."/>
            <person name="Henrissat B."/>
            <person name="Nagy L.G."/>
            <person name="Aury J.M."/>
            <person name="Wincker P."/>
            <person name="Grigoriev I.V."/>
            <person name="Bonfante P."/>
            <person name="Martin F.M."/>
        </authorList>
    </citation>
    <scope>NUCLEOTIDE SEQUENCE [LARGE SCALE GENOMIC DNA]</scope>
    <source>
        <strain evidence="1 2">ATCC MYA-4762</strain>
    </source>
</reference>
<proteinExistence type="predicted"/>
<accession>A0A3N4LTS1</accession>
<feature type="non-terminal residue" evidence="1">
    <location>
        <position position="1"/>
    </location>
</feature>
<name>A0A3N4LTS1_9PEZI</name>
<dbReference type="AlphaFoldDB" id="A0A3N4LTS1"/>
<dbReference type="Proteomes" id="UP000267821">
    <property type="component" value="Unassembled WGS sequence"/>
</dbReference>
<dbReference type="EMBL" id="ML121543">
    <property type="protein sequence ID" value="RPB24031.1"/>
    <property type="molecule type" value="Genomic_DNA"/>
</dbReference>
<protein>
    <submittedName>
        <fullName evidence="1">Uncharacterized protein</fullName>
    </submittedName>
</protein>